<dbReference type="InterPro" id="IPR056003">
    <property type="entry name" value="CT398_CC_hairpin"/>
</dbReference>
<evidence type="ECO:0000313" key="4">
    <source>
        <dbReference type="Proteomes" id="UP000320048"/>
    </source>
</evidence>
<dbReference type="AlphaFoldDB" id="A0A537J7L7"/>
<feature type="coiled-coil region" evidence="1">
    <location>
        <begin position="60"/>
        <end position="172"/>
    </location>
</feature>
<evidence type="ECO:0000256" key="1">
    <source>
        <dbReference type="SAM" id="Coils"/>
    </source>
</evidence>
<dbReference type="Pfam" id="PF24481">
    <property type="entry name" value="CT398_CC"/>
    <property type="match status" value="1"/>
</dbReference>
<evidence type="ECO:0000313" key="3">
    <source>
        <dbReference type="EMBL" id="TMI79554.1"/>
    </source>
</evidence>
<dbReference type="EMBL" id="VBAO01000276">
    <property type="protein sequence ID" value="TMI79554.1"/>
    <property type="molecule type" value="Genomic_DNA"/>
</dbReference>
<gene>
    <name evidence="3" type="ORF">E6H04_10375</name>
</gene>
<evidence type="ECO:0000259" key="2">
    <source>
        <dbReference type="Pfam" id="PF24481"/>
    </source>
</evidence>
<protein>
    <recommendedName>
        <fullName evidence="2">CT398-like coiled coil hairpin domain-containing protein</fullName>
    </recommendedName>
</protein>
<keyword evidence="1" id="KW-0175">Coiled coil</keyword>
<organism evidence="3 4">
    <name type="scientific">Candidatus Segetimicrobium genomatis</name>
    <dbReference type="NCBI Taxonomy" id="2569760"/>
    <lineage>
        <taxon>Bacteria</taxon>
        <taxon>Bacillati</taxon>
        <taxon>Candidatus Sysuimicrobiota</taxon>
        <taxon>Candidatus Sysuimicrobiia</taxon>
        <taxon>Candidatus Sysuimicrobiales</taxon>
        <taxon>Candidatus Segetimicrobiaceae</taxon>
        <taxon>Candidatus Segetimicrobium</taxon>
    </lineage>
</organism>
<comment type="caution">
    <text evidence="3">The sequence shown here is derived from an EMBL/GenBank/DDBJ whole genome shotgun (WGS) entry which is preliminary data.</text>
</comment>
<dbReference type="Gene3D" id="1.10.287.1490">
    <property type="match status" value="1"/>
</dbReference>
<reference evidence="3 4" key="1">
    <citation type="journal article" date="2019" name="Nat. Microbiol.">
        <title>Mediterranean grassland soil C-N compound turnover is dependent on rainfall and depth, and is mediated by genomically divergent microorganisms.</title>
        <authorList>
            <person name="Diamond S."/>
            <person name="Andeer P.F."/>
            <person name="Li Z."/>
            <person name="Crits-Christoph A."/>
            <person name="Burstein D."/>
            <person name="Anantharaman K."/>
            <person name="Lane K.R."/>
            <person name="Thomas B.C."/>
            <person name="Pan C."/>
            <person name="Northen T.R."/>
            <person name="Banfield J.F."/>
        </authorList>
    </citation>
    <scope>NUCLEOTIDE SEQUENCE [LARGE SCALE GENOMIC DNA]</scope>
    <source>
        <strain evidence="3">NP_7</strain>
    </source>
</reference>
<name>A0A537J7L7_9BACT</name>
<feature type="domain" description="CT398-like coiled coil hairpin" evidence="2">
    <location>
        <begin position="19"/>
        <end position="196"/>
    </location>
</feature>
<sequence>MSEETGGDSGRPLEHLWNLQQVDTRLAAARARRSALDDGSALRAGVEAAARAAAQAVAQLHESQAALRDHELQLATTEAKHKKFEGDLYGGRVSNPKELSSLQEELAALARTRDHLEDRILALFDQVEAAKEAAQSAEASKASLEQRLAAHLAEYEAARARLDAEIEGLAAERTARALLVEPRLLRRYEGIAAQEGGVGIVAIQNGLCGGCHNAVALGFVDRVRDGQIVICERCRRIFYVSAP</sequence>
<dbReference type="Proteomes" id="UP000320048">
    <property type="component" value="Unassembled WGS sequence"/>
</dbReference>
<accession>A0A537J7L7</accession>
<proteinExistence type="predicted"/>